<dbReference type="PANTHER" id="PTHR23530">
    <property type="entry name" value="TRANSPORT PROTEIN-RELATED"/>
    <property type="match status" value="1"/>
</dbReference>
<dbReference type="GO" id="GO:0016020">
    <property type="term" value="C:membrane"/>
    <property type="evidence" value="ECO:0007669"/>
    <property type="project" value="UniProtKB-SubCell"/>
</dbReference>
<dbReference type="InterPro" id="IPR011701">
    <property type="entry name" value="MFS"/>
</dbReference>
<feature type="transmembrane region" description="Helical" evidence="5">
    <location>
        <begin position="267"/>
        <end position="286"/>
    </location>
</feature>
<evidence type="ECO:0000256" key="1">
    <source>
        <dbReference type="ARBA" id="ARBA00004141"/>
    </source>
</evidence>
<proteinExistence type="predicted"/>
<reference evidence="7 8" key="2">
    <citation type="submission" date="2018-09" db="EMBL/GenBank/DDBJ databases">
        <title>Genome of Sphaerochaeta halotolerans strain 4-11.</title>
        <authorList>
            <person name="Nazina T.N."/>
            <person name="Sokolova D.S."/>
        </authorList>
    </citation>
    <scope>NUCLEOTIDE SEQUENCE [LARGE SCALE GENOMIC DNA]</scope>
    <source>
        <strain evidence="7 8">4-11</strain>
    </source>
</reference>
<protein>
    <submittedName>
        <fullName evidence="7">MFS transporter</fullName>
    </submittedName>
</protein>
<feature type="domain" description="Major facilitator superfamily (MFS) profile" evidence="6">
    <location>
        <begin position="1"/>
        <end position="413"/>
    </location>
</feature>
<dbReference type="AlphaFoldDB" id="A0A372MFD3"/>
<dbReference type="InterPro" id="IPR036259">
    <property type="entry name" value="MFS_trans_sf"/>
</dbReference>
<feature type="transmembrane region" description="Helical" evidence="5">
    <location>
        <begin position="169"/>
        <end position="187"/>
    </location>
</feature>
<dbReference type="Gene3D" id="1.20.1250.20">
    <property type="entry name" value="MFS general substrate transporter like domains"/>
    <property type="match status" value="1"/>
</dbReference>
<feature type="transmembrane region" description="Helical" evidence="5">
    <location>
        <begin position="359"/>
        <end position="381"/>
    </location>
</feature>
<dbReference type="EMBL" id="QUWK01000009">
    <property type="protein sequence ID" value="RFU94482.1"/>
    <property type="molecule type" value="Genomic_DNA"/>
</dbReference>
<dbReference type="Pfam" id="PF07690">
    <property type="entry name" value="MFS_1"/>
    <property type="match status" value="1"/>
</dbReference>
<feature type="transmembrane region" description="Helical" evidence="5">
    <location>
        <begin position="387"/>
        <end position="408"/>
    </location>
</feature>
<dbReference type="PROSITE" id="PS00216">
    <property type="entry name" value="SUGAR_TRANSPORT_1"/>
    <property type="match status" value="1"/>
</dbReference>
<evidence type="ECO:0000256" key="4">
    <source>
        <dbReference type="ARBA" id="ARBA00023136"/>
    </source>
</evidence>
<comment type="caution">
    <text evidence="7">The sequence shown here is derived from an EMBL/GenBank/DDBJ whole genome shotgun (WGS) entry which is preliminary data.</text>
</comment>
<evidence type="ECO:0000256" key="2">
    <source>
        <dbReference type="ARBA" id="ARBA00022692"/>
    </source>
</evidence>
<evidence type="ECO:0000313" key="7">
    <source>
        <dbReference type="EMBL" id="RFU94482.1"/>
    </source>
</evidence>
<keyword evidence="8" id="KW-1185">Reference proteome</keyword>
<keyword evidence="4 5" id="KW-0472">Membrane</keyword>
<evidence type="ECO:0000256" key="3">
    <source>
        <dbReference type="ARBA" id="ARBA00022989"/>
    </source>
</evidence>
<dbReference type="InterPro" id="IPR053160">
    <property type="entry name" value="MFS_DHA3_Transporter"/>
</dbReference>
<dbReference type="GO" id="GO:0022857">
    <property type="term" value="F:transmembrane transporter activity"/>
    <property type="evidence" value="ECO:0007669"/>
    <property type="project" value="InterPro"/>
</dbReference>
<feature type="transmembrane region" description="Helical" evidence="5">
    <location>
        <begin position="80"/>
        <end position="108"/>
    </location>
</feature>
<dbReference type="RefSeq" id="WP_117330820.1">
    <property type="nucleotide sequence ID" value="NZ_QUWK01000009.1"/>
</dbReference>
<dbReference type="Proteomes" id="UP000264002">
    <property type="component" value="Unassembled WGS sequence"/>
</dbReference>
<comment type="subcellular location">
    <subcellularLocation>
        <location evidence="1">Membrane</location>
        <topology evidence="1">Multi-pass membrane protein</topology>
    </subcellularLocation>
</comment>
<reference evidence="8" key="1">
    <citation type="submission" date="2018-08" db="EMBL/GenBank/DDBJ databases">
        <authorList>
            <person name="Grouzdev D.S."/>
            <person name="Krutkina M.S."/>
        </authorList>
    </citation>
    <scope>NUCLEOTIDE SEQUENCE [LARGE SCALE GENOMIC DNA]</scope>
    <source>
        <strain evidence="8">4-11</strain>
    </source>
</reference>
<dbReference type="PROSITE" id="PS50850">
    <property type="entry name" value="MFS"/>
    <property type="match status" value="1"/>
</dbReference>
<dbReference type="SUPFAM" id="SSF103473">
    <property type="entry name" value="MFS general substrate transporter"/>
    <property type="match status" value="1"/>
</dbReference>
<keyword evidence="3 5" id="KW-1133">Transmembrane helix</keyword>
<feature type="transmembrane region" description="Helical" evidence="5">
    <location>
        <begin position="242"/>
        <end position="260"/>
    </location>
</feature>
<accession>A0A372MFD3</accession>
<organism evidence="7 8">
    <name type="scientific">Sphaerochaeta halotolerans</name>
    <dbReference type="NCBI Taxonomy" id="2293840"/>
    <lineage>
        <taxon>Bacteria</taxon>
        <taxon>Pseudomonadati</taxon>
        <taxon>Spirochaetota</taxon>
        <taxon>Spirochaetia</taxon>
        <taxon>Spirochaetales</taxon>
        <taxon>Sphaerochaetaceae</taxon>
        <taxon>Sphaerochaeta</taxon>
    </lineage>
</organism>
<feature type="transmembrane region" description="Helical" evidence="5">
    <location>
        <begin position="306"/>
        <end position="338"/>
    </location>
</feature>
<dbReference type="InterPro" id="IPR005829">
    <property type="entry name" value="Sugar_transporter_CS"/>
</dbReference>
<sequence length="413" mass="46341">MAKTGFERNLQYAKFSAYGFLKNLRFYEPFLLLIFLDKGLSYMEIGTLYAVREVSINIMEVPSGVFADSLGRRLTMVFSFLAYIFSFIVFFVAQEFAILLIAMVFYAFGDAFRTGTHKAMIFDYLRMKGWEKQKTHYYGSTRAWSQRGSAISALIAAFLVFYNGSYAPIFLFTIIPYVLNLFLILSYPKDLDGPRHTSDKRIRDEFATVLRSLVKTMKSWSMVRTISSQALFSGYYKAFKDYLQPILQTFALSLPVLLAYEDQERTALIVGIVYSILYATTAIASSNSGRFSEHFSQLASPLNITLVVGISLGLVSGLLLHLRYATLAVVLYLGIYILENLRKPMGIHYVSDQMDQASLASALSVESQAESFFAAGIALLLGWMSTLFGVGLGIMVVSGICLLFGLIVRLPTR</sequence>
<evidence type="ECO:0000256" key="5">
    <source>
        <dbReference type="SAM" id="Phobius"/>
    </source>
</evidence>
<gene>
    <name evidence="7" type="ORF">DYP60_09800</name>
</gene>
<keyword evidence="2 5" id="KW-0812">Transmembrane</keyword>
<dbReference type="PANTHER" id="PTHR23530:SF1">
    <property type="entry name" value="PERMEASE, MAJOR FACILITATOR SUPERFAMILY-RELATED"/>
    <property type="match status" value="1"/>
</dbReference>
<evidence type="ECO:0000313" key="8">
    <source>
        <dbReference type="Proteomes" id="UP000264002"/>
    </source>
</evidence>
<feature type="transmembrane region" description="Helical" evidence="5">
    <location>
        <begin position="144"/>
        <end position="162"/>
    </location>
</feature>
<evidence type="ECO:0000259" key="6">
    <source>
        <dbReference type="PROSITE" id="PS50850"/>
    </source>
</evidence>
<name>A0A372MFD3_9SPIR</name>
<dbReference type="InterPro" id="IPR020846">
    <property type="entry name" value="MFS_dom"/>
</dbReference>